<comment type="caution">
    <text evidence="4">The sequence shown here is derived from an EMBL/GenBank/DDBJ whole genome shotgun (WGS) entry which is preliminary data.</text>
</comment>
<dbReference type="GO" id="GO:0008168">
    <property type="term" value="F:methyltransferase activity"/>
    <property type="evidence" value="ECO:0007669"/>
    <property type="project" value="UniProtKB-KW"/>
</dbReference>
<evidence type="ECO:0000256" key="2">
    <source>
        <dbReference type="ARBA" id="ARBA00022679"/>
    </source>
</evidence>
<name>A0A7J4IYQ1_9ARCH</name>
<dbReference type="SUPFAM" id="SSF53335">
    <property type="entry name" value="S-adenosyl-L-methionine-dependent methyltransferases"/>
    <property type="match status" value="1"/>
</dbReference>
<dbReference type="EMBL" id="DUGC01000075">
    <property type="protein sequence ID" value="HIH09970.1"/>
    <property type="molecule type" value="Genomic_DNA"/>
</dbReference>
<dbReference type="AlphaFoldDB" id="A0A7J4IYQ1"/>
<organism evidence="4 5">
    <name type="scientific">Candidatus Iainarchaeum sp</name>
    <dbReference type="NCBI Taxonomy" id="3101447"/>
    <lineage>
        <taxon>Archaea</taxon>
        <taxon>Candidatus Iainarchaeota</taxon>
        <taxon>Candidatus Iainarchaeia</taxon>
        <taxon>Candidatus Iainarchaeales</taxon>
        <taxon>Candidatus Iainarchaeaceae</taxon>
        <taxon>Candidatus Iainarchaeum</taxon>
    </lineage>
</organism>
<gene>
    <name evidence="4" type="ORF">HA254_04865</name>
</gene>
<dbReference type="CDD" id="cd02440">
    <property type="entry name" value="AdoMet_MTases"/>
    <property type="match status" value="1"/>
</dbReference>
<evidence type="ECO:0000313" key="5">
    <source>
        <dbReference type="Proteomes" id="UP000565078"/>
    </source>
</evidence>
<keyword evidence="1 4" id="KW-0489">Methyltransferase</keyword>
<evidence type="ECO:0000256" key="1">
    <source>
        <dbReference type="ARBA" id="ARBA00022603"/>
    </source>
</evidence>
<evidence type="ECO:0000313" key="4">
    <source>
        <dbReference type="EMBL" id="HIH09970.1"/>
    </source>
</evidence>
<keyword evidence="2 4" id="KW-0808">Transferase</keyword>
<feature type="domain" description="Methyltransferase" evidence="3">
    <location>
        <begin position="163"/>
        <end position="263"/>
    </location>
</feature>
<dbReference type="PANTHER" id="PTHR43861">
    <property type="entry name" value="TRANS-ACONITATE 2-METHYLTRANSFERASE-RELATED"/>
    <property type="match status" value="1"/>
</dbReference>
<dbReference type="InterPro" id="IPR029063">
    <property type="entry name" value="SAM-dependent_MTases_sf"/>
</dbReference>
<dbReference type="Pfam" id="PF13649">
    <property type="entry name" value="Methyltransf_25"/>
    <property type="match status" value="1"/>
</dbReference>
<dbReference type="InterPro" id="IPR041698">
    <property type="entry name" value="Methyltransf_25"/>
</dbReference>
<protein>
    <submittedName>
        <fullName evidence="4">Class I SAM-dependent methyltransferase</fullName>
    </submittedName>
</protein>
<dbReference type="GO" id="GO:0032259">
    <property type="term" value="P:methylation"/>
    <property type="evidence" value="ECO:0007669"/>
    <property type="project" value="UniProtKB-KW"/>
</dbReference>
<evidence type="ECO:0000259" key="3">
    <source>
        <dbReference type="Pfam" id="PF13649"/>
    </source>
</evidence>
<accession>A0A7J4IYQ1</accession>
<proteinExistence type="predicted"/>
<dbReference type="Proteomes" id="UP000565078">
    <property type="component" value="Unassembled WGS sequence"/>
</dbReference>
<dbReference type="PANTHER" id="PTHR43861:SF1">
    <property type="entry name" value="TRANS-ACONITATE 2-METHYLTRANSFERASE"/>
    <property type="match status" value="1"/>
</dbReference>
<dbReference type="Gene3D" id="3.40.50.150">
    <property type="entry name" value="Vaccinia Virus protein VP39"/>
    <property type="match status" value="1"/>
</dbReference>
<reference evidence="5" key="1">
    <citation type="journal article" date="2020" name="bioRxiv">
        <title>A rank-normalized archaeal taxonomy based on genome phylogeny resolves widespread incomplete and uneven classifications.</title>
        <authorList>
            <person name="Rinke C."/>
            <person name="Chuvochina M."/>
            <person name="Mussig A.J."/>
            <person name="Chaumeil P.-A."/>
            <person name="Waite D.W."/>
            <person name="Whitman W.B."/>
            <person name="Parks D.H."/>
            <person name="Hugenholtz P."/>
        </authorList>
    </citation>
    <scope>NUCLEOTIDE SEQUENCE [LARGE SCALE GENOMIC DNA]</scope>
</reference>
<sequence>MRKDLKAIRIADKGYAFYAFELCKKTGIIKELEKKPRTIDELSKKLKLKNKRMLEAMLDFLVGKKAIKFDGQQYSLTGYIPLPFSLAEQDFVTTQYKGAEDWTLFFYGFAEDSLHYGSKHERTGFDDQQAIELWDSVMVGPLYSLRQIAVKKLLKGLKGGEKIIDYGCGSGTAITEIIERSEKPLEIIGVDISSKMLKMAEQRVKIIKREDIKVKLLKKDLSKKFYFELLFDCAFASILINHIPQNERENFYRKVAENLKPNGKFVLFQLVNRTKFDRIFSDWLLNVVPSHHGFPILNEYISQIKKYFSKVEVLLNGTIVIAYK</sequence>